<proteinExistence type="inferred from homology"/>
<evidence type="ECO:0000256" key="2">
    <source>
        <dbReference type="ARBA" id="ARBA00022478"/>
    </source>
</evidence>
<dbReference type="Proteomes" id="UP001211065">
    <property type="component" value="Unassembled WGS sequence"/>
</dbReference>
<sequence>MNTGGPEVRISNISPEDDIIEFSISGVDLSIANSIRRTMIAEVPTMAIDLVEFENNTSVLTDEFIAHRLGMIPLLSTEVSSIDYTRDCNCNQYCTKCSVQLHLSVSAKDANKIVTSADLISSHDSIVPASNNVTIVKLRKGQEVKLRCVAKKGVAKEHAKWSPVAGVAFEYDPHNKLRHTNYWYEKDIKKEWPESKYAKEELEPGLTDAYDCKAKPETFYLTSEGTGAMEPRDVVVTALSTLLAKLGLASVLLKNIASATEGNEDNHNSGW</sequence>
<dbReference type="PANTHER" id="PTHR11800">
    <property type="entry name" value="DNA-DIRECTED RNA POLYMERASE"/>
    <property type="match status" value="1"/>
</dbReference>
<evidence type="ECO:0000313" key="9">
    <source>
        <dbReference type="Proteomes" id="UP001211065"/>
    </source>
</evidence>
<dbReference type="PROSITE" id="PS00446">
    <property type="entry name" value="RNA_POL_D_30KD"/>
    <property type="match status" value="1"/>
</dbReference>
<dbReference type="EMBL" id="JADGJW010000010">
    <property type="protein sequence ID" value="KAJ3227808.1"/>
    <property type="molecule type" value="Genomic_DNA"/>
</dbReference>
<evidence type="ECO:0000256" key="4">
    <source>
        <dbReference type="ARBA" id="ARBA00023242"/>
    </source>
</evidence>
<keyword evidence="9" id="KW-1185">Reference proteome</keyword>
<evidence type="ECO:0000256" key="3">
    <source>
        <dbReference type="ARBA" id="ARBA00023163"/>
    </source>
</evidence>
<keyword evidence="2" id="KW-0240">DNA-directed RNA polymerase</keyword>
<dbReference type="GO" id="GO:0006366">
    <property type="term" value="P:transcription by RNA polymerase II"/>
    <property type="evidence" value="ECO:0007669"/>
    <property type="project" value="TreeGrafter"/>
</dbReference>
<name>A0AAD5XZ52_9FUNG</name>
<dbReference type="InterPro" id="IPR050518">
    <property type="entry name" value="Rpo3/RPB3_RNA_Pol_subunit"/>
</dbReference>
<dbReference type="InterPro" id="IPR011263">
    <property type="entry name" value="DNA-dir_RNA_pol_RpoA/D/Rpb3"/>
</dbReference>
<dbReference type="SUPFAM" id="SSF55257">
    <property type="entry name" value="RBP11-like subunits of RNA polymerase"/>
    <property type="match status" value="1"/>
</dbReference>
<evidence type="ECO:0000256" key="6">
    <source>
        <dbReference type="ARBA" id="ARBA00072506"/>
    </source>
</evidence>
<keyword evidence="3" id="KW-0804">Transcription</keyword>
<dbReference type="InterPro" id="IPR022842">
    <property type="entry name" value="RNAP_Rpo3/Rpb3/RPAC1"/>
</dbReference>
<comment type="similarity">
    <text evidence="5">Belongs to the archaeal Rpo3/eukaryotic RPB3 RNA polymerase subunit family.</text>
</comment>
<comment type="subcellular location">
    <subcellularLocation>
        <location evidence="1">Nucleus</location>
    </subcellularLocation>
</comment>
<dbReference type="GO" id="GO:0005665">
    <property type="term" value="C:RNA polymerase II, core complex"/>
    <property type="evidence" value="ECO:0007669"/>
    <property type="project" value="TreeGrafter"/>
</dbReference>
<dbReference type="FunFam" id="2.170.120.12:FF:000002">
    <property type="entry name" value="DNA-directed RNA polymerase II subunit RPB3"/>
    <property type="match status" value="1"/>
</dbReference>
<feature type="domain" description="DNA-directed RNA polymerase RpoA/D/Rpb3-type" evidence="7">
    <location>
        <begin position="19"/>
        <end position="252"/>
    </location>
</feature>
<evidence type="ECO:0000256" key="1">
    <source>
        <dbReference type="ARBA" id="ARBA00004123"/>
    </source>
</evidence>
<dbReference type="Pfam" id="PF01000">
    <property type="entry name" value="RNA_pol_A_bac"/>
    <property type="match status" value="1"/>
</dbReference>
<dbReference type="SUPFAM" id="SSF56553">
    <property type="entry name" value="Insert subdomain of RNA polymerase alpha subunit"/>
    <property type="match status" value="1"/>
</dbReference>
<dbReference type="InterPro" id="IPR036603">
    <property type="entry name" value="RBP11-like"/>
</dbReference>
<dbReference type="InterPro" id="IPR001514">
    <property type="entry name" value="DNA-dir_RNA_pol_30-40kDasu_CS"/>
</dbReference>
<dbReference type="AlphaFoldDB" id="A0AAD5XZ52"/>
<dbReference type="Gene3D" id="2.170.120.12">
    <property type="entry name" value="DNA-directed RNA polymerase, insert domain"/>
    <property type="match status" value="1"/>
</dbReference>
<dbReference type="GO" id="GO:0003899">
    <property type="term" value="F:DNA-directed RNA polymerase activity"/>
    <property type="evidence" value="ECO:0007669"/>
    <property type="project" value="InterPro"/>
</dbReference>
<dbReference type="Gene3D" id="3.30.1360.10">
    <property type="entry name" value="RNA polymerase, RBP11-like subunit"/>
    <property type="match status" value="1"/>
</dbReference>
<reference evidence="8" key="1">
    <citation type="submission" date="2020-05" db="EMBL/GenBank/DDBJ databases">
        <title>Phylogenomic resolution of chytrid fungi.</title>
        <authorList>
            <person name="Stajich J.E."/>
            <person name="Amses K."/>
            <person name="Simmons R."/>
            <person name="Seto K."/>
            <person name="Myers J."/>
            <person name="Bonds A."/>
            <person name="Quandt C.A."/>
            <person name="Barry K."/>
            <person name="Liu P."/>
            <person name="Grigoriev I."/>
            <person name="Longcore J.E."/>
            <person name="James T.Y."/>
        </authorList>
    </citation>
    <scope>NUCLEOTIDE SEQUENCE</scope>
    <source>
        <strain evidence="8">JEL0476</strain>
    </source>
</reference>
<gene>
    <name evidence="8" type="primary">RPB3</name>
    <name evidence="8" type="ORF">HK099_000062</name>
</gene>
<organism evidence="8 9">
    <name type="scientific">Clydaea vesicula</name>
    <dbReference type="NCBI Taxonomy" id="447962"/>
    <lineage>
        <taxon>Eukaryota</taxon>
        <taxon>Fungi</taxon>
        <taxon>Fungi incertae sedis</taxon>
        <taxon>Chytridiomycota</taxon>
        <taxon>Chytridiomycota incertae sedis</taxon>
        <taxon>Chytridiomycetes</taxon>
        <taxon>Lobulomycetales</taxon>
        <taxon>Lobulomycetaceae</taxon>
        <taxon>Clydaea</taxon>
    </lineage>
</organism>
<dbReference type="GO" id="GO:0003677">
    <property type="term" value="F:DNA binding"/>
    <property type="evidence" value="ECO:0007669"/>
    <property type="project" value="InterPro"/>
</dbReference>
<evidence type="ECO:0000256" key="5">
    <source>
        <dbReference type="ARBA" id="ARBA00025804"/>
    </source>
</evidence>
<dbReference type="SMART" id="SM00662">
    <property type="entry name" value="RPOLD"/>
    <property type="match status" value="1"/>
</dbReference>
<accession>A0AAD5XZ52</accession>
<evidence type="ECO:0000313" key="8">
    <source>
        <dbReference type="EMBL" id="KAJ3227808.1"/>
    </source>
</evidence>
<dbReference type="HAMAP" id="MF_00320">
    <property type="entry name" value="RNApol_arch_Rpo3"/>
    <property type="match status" value="1"/>
</dbReference>
<dbReference type="CDD" id="cd07031">
    <property type="entry name" value="RNAP_II_RPB3"/>
    <property type="match status" value="1"/>
</dbReference>
<dbReference type="NCBIfam" id="NF001988">
    <property type="entry name" value="PRK00783.1"/>
    <property type="match status" value="1"/>
</dbReference>
<protein>
    <recommendedName>
        <fullName evidence="6">DNA-directed RNA polymerase II subunit RPB3</fullName>
    </recommendedName>
</protein>
<evidence type="ECO:0000259" key="7">
    <source>
        <dbReference type="SMART" id="SM00662"/>
    </source>
</evidence>
<dbReference type="GO" id="GO:0046983">
    <property type="term" value="F:protein dimerization activity"/>
    <property type="evidence" value="ECO:0007669"/>
    <property type="project" value="InterPro"/>
</dbReference>
<dbReference type="InterPro" id="IPR036643">
    <property type="entry name" value="RNApol_insert_sf"/>
</dbReference>
<dbReference type="InterPro" id="IPR011262">
    <property type="entry name" value="DNA-dir_RNA_pol_insert"/>
</dbReference>
<keyword evidence="4" id="KW-0539">Nucleus</keyword>
<dbReference type="Pfam" id="PF01193">
    <property type="entry name" value="RNA_pol_L"/>
    <property type="match status" value="1"/>
</dbReference>
<dbReference type="PANTHER" id="PTHR11800:SF2">
    <property type="entry name" value="DNA-DIRECTED RNA POLYMERASE II SUBUNIT RPB3"/>
    <property type="match status" value="1"/>
</dbReference>
<comment type="caution">
    <text evidence="8">The sequence shown here is derived from an EMBL/GenBank/DDBJ whole genome shotgun (WGS) entry which is preliminary data.</text>
</comment>